<keyword evidence="2" id="KW-1185">Reference proteome</keyword>
<dbReference type="Proteomes" id="UP001054945">
    <property type="component" value="Unassembled WGS sequence"/>
</dbReference>
<proteinExistence type="predicted"/>
<dbReference type="AlphaFoldDB" id="A0AAV4S2A8"/>
<protein>
    <submittedName>
        <fullName evidence="1">Uncharacterized protein</fullName>
    </submittedName>
</protein>
<comment type="caution">
    <text evidence="1">The sequence shown here is derived from an EMBL/GenBank/DDBJ whole genome shotgun (WGS) entry which is preliminary data.</text>
</comment>
<accession>A0AAV4S2A8</accession>
<dbReference type="EMBL" id="BPLR01008844">
    <property type="protein sequence ID" value="GIY27727.1"/>
    <property type="molecule type" value="Genomic_DNA"/>
</dbReference>
<sequence length="101" mass="11390">MSVTHVWWHPPKSRKLPVVYAEEVVFTVDTLLQVESGECHLNGTHSLAVSKHPVRAVRVVAVVARIIWAPEKNSFWSLNKSFSECGTDPLKIKLFKGGFTY</sequence>
<evidence type="ECO:0000313" key="1">
    <source>
        <dbReference type="EMBL" id="GIY27727.1"/>
    </source>
</evidence>
<organism evidence="1 2">
    <name type="scientific">Caerostris extrusa</name>
    <name type="common">Bark spider</name>
    <name type="synonym">Caerostris bankana</name>
    <dbReference type="NCBI Taxonomy" id="172846"/>
    <lineage>
        <taxon>Eukaryota</taxon>
        <taxon>Metazoa</taxon>
        <taxon>Ecdysozoa</taxon>
        <taxon>Arthropoda</taxon>
        <taxon>Chelicerata</taxon>
        <taxon>Arachnida</taxon>
        <taxon>Araneae</taxon>
        <taxon>Araneomorphae</taxon>
        <taxon>Entelegynae</taxon>
        <taxon>Araneoidea</taxon>
        <taxon>Araneidae</taxon>
        <taxon>Caerostris</taxon>
    </lineage>
</organism>
<gene>
    <name evidence="1" type="ORF">CEXT_815651</name>
</gene>
<evidence type="ECO:0000313" key="2">
    <source>
        <dbReference type="Proteomes" id="UP001054945"/>
    </source>
</evidence>
<name>A0AAV4S2A8_CAEEX</name>
<reference evidence="1 2" key="1">
    <citation type="submission" date="2021-06" db="EMBL/GenBank/DDBJ databases">
        <title>Caerostris extrusa draft genome.</title>
        <authorList>
            <person name="Kono N."/>
            <person name="Arakawa K."/>
        </authorList>
    </citation>
    <scope>NUCLEOTIDE SEQUENCE [LARGE SCALE GENOMIC DNA]</scope>
</reference>